<feature type="domain" description="Dilute" evidence="18">
    <location>
        <begin position="1431"/>
        <end position="1711"/>
    </location>
</feature>
<organism evidence="20 21">
    <name type="scientific">Myripristis murdjan</name>
    <name type="common">pinecone soldierfish</name>
    <dbReference type="NCBI Taxonomy" id="586833"/>
    <lineage>
        <taxon>Eukaryota</taxon>
        <taxon>Metazoa</taxon>
        <taxon>Chordata</taxon>
        <taxon>Craniata</taxon>
        <taxon>Vertebrata</taxon>
        <taxon>Euteleostomi</taxon>
        <taxon>Actinopterygii</taxon>
        <taxon>Neopterygii</taxon>
        <taxon>Teleostei</taxon>
        <taxon>Neoteleostei</taxon>
        <taxon>Acanthomorphata</taxon>
        <taxon>Holocentriformes</taxon>
        <taxon>Holocentridae</taxon>
        <taxon>Myripristis</taxon>
    </lineage>
</organism>
<reference evidence="20" key="2">
    <citation type="submission" date="2025-08" db="UniProtKB">
        <authorList>
            <consortium name="Ensembl"/>
        </authorList>
    </citation>
    <scope>IDENTIFICATION</scope>
</reference>
<dbReference type="GO" id="GO:0005516">
    <property type="term" value="F:calmodulin binding"/>
    <property type="evidence" value="ECO:0007669"/>
    <property type="project" value="UniProtKB-KW"/>
</dbReference>
<dbReference type="GO" id="GO:0005524">
    <property type="term" value="F:ATP binding"/>
    <property type="evidence" value="ECO:0007669"/>
    <property type="project" value="UniProtKB-UniRule"/>
</dbReference>
<dbReference type="Pfam" id="PF25966">
    <property type="entry name" value="Myo5a"/>
    <property type="match status" value="1"/>
</dbReference>
<dbReference type="SUPFAM" id="SSF52540">
    <property type="entry name" value="P-loop containing nucleoside triphosphate hydrolases"/>
    <property type="match status" value="2"/>
</dbReference>
<dbReference type="GO" id="GO:0098685">
    <property type="term" value="C:Schaffer collateral - CA1 synapse"/>
    <property type="evidence" value="ECO:0007669"/>
    <property type="project" value="UniProtKB-ARBA"/>
</dbReference>
<dbReference type="PROSITE" id="PS50096">
    <property type="entry name" value="IQ"/>
    <property type="match status" value="5"/>
</dbReference>
<dbReference type="CDD" id="cd15477">
    <property type="entry name" value="Myo5b_CBD"/>
    <property type="match status" value="1"/>
</dbReference>
<comment type="function">
    <text evidence="13">May be involved in vesicular trafficking via its association with the CART complex. The CART complex is necessary for efficient transferrin receptor recycling but not for EGFR degradation. Required in a complex with RAB11A and RAB11FIP2 for the transport of NPC1L1 to the plasma membrane. Together with RAB11A participates in CFTR trafficking to the plasma membrane and TF (transferrin) recycling in nonpolarized cells. Together with RAB11A and RAB8A participates in epithelial cell polarization. Together with RAB25 regulates transcytosis. Required for proper localization of bile salt export pump ABCB11 at the apical/canalicular plasma membrane of hepatocytes.</text>
</comment>
<evidence type="ECO:0000256" key="1">
    <source>
        <dbReference type="ARBA" id="ARBA00004496"/>
    </source>
</evidence>
<evidence type="ECO:0000256" key="17">
    <source>
        <dbReference type="SAM" id="MobiDB-lite"/>
    </source>
</evidence>
<evidence type="ECO:0000256" key="5">
    <source>
        <dbReference type="ARBA" id="ARBA00022737"/>
    </source>
</evidence>
<dbReference type="PROSITE" id="PS51126">
    <property type="entry name" value="DILUTE"/>
    <property type="match status" value="1"/>
</dbReference>
<evidence type="ECO:0000259" key="18">
    <source>
        <dbReference type="PROSITE" id="PS51126"/>
    </source>
</evidence>
<comment type="similarity">
    <text evidence="2 15">Belongs to the TRAFAC class myosin-kinesin ATPase superfamily. Myosin family.</text>
</comment>
<evidence type="ECO:0000256" key="12">
    <source>
        <dbReference type="ARBA" id="ARBA00023203"/>
    </source>
</evidence>
<dbReference type="InterPro" id="IPR000048">
    <property type="entry name" value="IQ_motif_EF-hand-BS"/>
</dbReference>
<dbReference type="PRINTS" id="PR00193">
    <property type="entry name" value="MYOSINHEAVY"/>
</dbReference>
<evidence type="ECO:0000256" key="13">
    <source>
        <dbReference type="ARBA" id="ARBA00058661"/>
    </source>
</evidence>
<keyword evidence="4" id="KW-0597">Phosphoprotein</keyword>
<keyword evidence="7 15" id="KW-0067">ATP-binding</keyword>
<dbReference type="InterPro" id="IPR001609">
    <property type="entry name" value="Myosin_head_motor_dom-like"/>
</dbReference>
<evidence type="ECO:0000256" key="16">
    <source>
        <dbReference type="SAM" id="Coils"/>
    </source>
</evidence>
<keyword evidence="11 15" id="KW-0505">Motor protein</keyword>
<feature type="coiled-coil region" evidence="16">
    <location>
        <begin position="1092"/>
        <end position="1200"/>
    </location>
</feature>
<keyword evidence="5" id="KW-0677">Repeat</keyword>
<reference evidence="20" key="3">
    <citation type="submission" date="2025-09" db="UniProtKB">
        <authorList>
            <consortium name="Ensembl"/>
        </authorList>
    </citation>
    <scope>IDENTIFICATION</scope>
</reference>
<accession>A0A668AP04</accession>
<keyword evidence="10 15" id="KW-0518">Myosin</keyword>
<dbReference type="Pfam" id="PF01843">
    <property type="entry name" value="DIL"/>
    <property type="match status" value="1"/>
</dbReference>
<dbReference type="GeneTree" id="ENSGT00940000155402"/>
<dbReference type="Pfam" id="PF00063">
    <property type="entry name" value="Myosin_head"/>
    <property type="match status" value="1"/>
</dbReference>
<dbReference type="InterPro" id="IPR036961">
    <property type="entry name" value="Kinesin_motor_dom_sf"/>
</dbReference>
<evidence type="ECO:0000256" key="2">
    <source>
        <dbReference type="ARBA" id="ARBA00008314"/>
    </source>
</evidence>
<feature type="region of interest" description="Actin-binding" evidence="15">
    <location>
        <begin position="632"/>
        <end position="654"/>
    </location>
</feature>
<dbReference type="Proteomes" id="UP000472263">
    <property type="component" value="Chromosome 12"/>
</dbReference>
<dbReference type="PANTHER" id="PTHR13140:SF356">
    <property type="entry name" value="UNCONVENTIONAL MYOSIN-VB"/>
    <property type="match status" value="1"/>
</dbReference>
<sequence>TFTRVWIPDPEDVWKPAEITKDYKEGDPILHLKLEDESPLEYPVGPKDNPLPFLRNPDILVGENDLTALSYLHEPAVLHNLRVRFLESNHIYTYCGIVLVAINPYEQLQIYGEEVINAYSGQNMGDMDPHIFAVAEEAYKQMARDERNQSIIVSGESGAGKTVSAKYAMRFFATVGGSANDTNVEEKVLASSPIMEAIGNAKTTRNDNSSRFGKYIQIGFNRHYHIIGANMRTYLLEKSRVVFQAEDERNYHIFYQLCASASLPEFKDLALSNADDFTYTSLGENIFIEGVNDAEDFEKTREAFTLLSVKDSNQSSIFKIIASILHLGNVEICAERDGESCHISRDDPHLKHFCRLLGVELQQMEHWLCHRKLATASETYVKNMSSKQAANARDALAKHIYARLFDWIVEHVNMALQTSFKQHSFIGVLDIYGFETFEINSFEQFCINYANEKLQQQFNSHVFKLEQEEYMKEQIPWTLIDFYDNQPCIDLIEARLGILDLLDEECKVPKGTDQNWAQKLYGQHSSSAHFQKPRMSNTSFIIIHFADKVEYQCEGFLEKNRDTVYEEQINILKASKFQLVADLFQEKQDGSSSSSSTSTKSARVNVRAAKPTVKVPNKDHRKTVGHQFRSSLHLLMETLNATTPHYVRCIKPNDDKEAFSFDSRRAVQQLRACGVLETIRISAAGYPSRWTYPDFFNRYRVLMKKSDMTIADKKLVCKNLLETLIKDPDKFQFGKTKIFFRAGQVAYLEKLRADKFRSACIKIQKTVRGWLQRVRYRKIRTATVTLQRYVRGYLARRYVEHLRLTHAAIICQKQYRMVRDRRAYLRVRQAVIIIQAYTKGMFTRRIYWEFLLHHKAMIIQKTVRGWLERKKFRRARNAAIIIQCAYRRMCAKRQLKQLKIEARSAEHLKKLNTGMENKIVQLQRKMDDQSKEYKAQNEQLSVANTSLSTELTKTQKELEQLRSRQGDGSQITSLQEELEKLREELQEAYAQRKRLEEEHSSEKQGLKQVNQESSASQREVSLQTELDAERQRYQNLLKEFSRLEQRYDNLQEEVALAKVTFNFCFSHRCLTSCSFPLQEMGVEKAAMDISLFMKLQKRVRELEQERKRLQISLDKMEELAKHKYKLDTGSLSLQRQELESENKKLKNDLNELRKMIADRASQNSSSNELQDSYNILLSQLKAANEELEARKEEVLILRAQIVSNAQQIEKTEHIVSSFHYTCPLNSDWGYLNEDGELGLAYQGLKQVARLLEAQLQSQSRQHKDELEALHTQIELLKDDIEKKQEMLNYTMSLSPEAQVEYSVQQEITRLTNDNLDLKELVEKLEKNERKLKKQLRIYMKKVQELERNKQKPQAKPELSRQVTVQRKEKDFEGMLEYYKEDEALLVKSLITDMKPSAVSATVPCLPAYILFMCIRHADYIDADQKVEALLTTTINAIKKVLKKNNDDFEMTSFWLANTSRLLHCLKQYSGDEVFMTQNTAKQNEHCLKNFDLAEYRQVLSDLSIQIYQQLIKVAEGIMQPMIVSAMLESESIPSLAGVKPMGYRNRSSSMDNDGSGPSSYTLQALIRQLGQFHSIMGEHGLDPEIVGQVFRQLFHCINAITLNHLLLCKDVCSWSTGMQLRYNISQMEEWLRGNNLYQSKAAATLEPIIQAAQLLQIKKKTSQDAEAICSLCTALTTHQIVKILNLYTPLNEFEERVTVSFIRNIQNRLQERNDPQQLLVDTKHVFPVLFPYTPSALSLETIHIPASLGLDFLVRV</sequence>
<dbReference type="CDD" id="cd01380">
    <property type="entry name" value="MYSc_Myo5"/>
    <property type="match status" value="1"/>
</dbReference>
<dbReference type="SMART" id="SM00242">
    <property type="entry name" value="MYSc"/>
    <property type="match status" value="1"/>
</dbReference>
<dbReference type="Pfam" id="PF00612">
    <property type="entry name" value="IQ"/>
    <property type="match status" value="4"/>
</dbReference>
<dbReference type="Ensembl" id="ENSMMDT00005056255.1">
    <property type="protein sequence ID" value="ENSMMDP00005055202.1"/>
    <property type="gene ID" value="ENSMMDG00005023295.1"/>
</dbReference>
<keyword evidence="6 15" id="KW-0547">Nucleotide-binding</keyword>
<dbReference type="FunFam" id="3.30.70.1590:FF:000003">
    <property type="entry name" value="Myosin-Va isoform 1"/>
    <property type="match status" value="1"/>
</dbReference>
<evidence type="ECO:0000256" key="14">
    <source>
        <dbReference type="ARBA" id="ARBA00068038"/>
    </source>
</evidence>
<dbReference type="GO" id="GO:0016020">
    <property type="term" value="C:membrane"/>
    <property type="evidence" value="ECO:0007669"/>
    <property type="project" value="TreeGrafter"/>
</dbReference>
<name>A0A668AP04_9TELE</name>
<feature type="domain" description="Myosin motor" evidence="19">
    <location>
        <begin position="61"/>
        <end position="753"/>
    </location>
</feature>
<gene>
    <name evidence="20" type="primary">MYO5B</name>
    <name evidence="20" type="synonym">myo5b</name>
</gene>
<evidence type="ECO:0000256" key="10">
    <source>
        <dbReference type="ARBA" id="ARBA00023123"/>
    </source>
</evidence>
<evidence type="ECO:0000256" key="8">
    <source>
        <dbReference type="ARBA" id="ARBA00022860"/>
    </source>
</evidence>
<keyword evidence="3" id="KW-0963">Cytoplasm</keyword>
<dbReference type="Gene3D" id="3.40.850.10">
    <property type="entry name" value="Kinesin motor domain"/>
    <property type="match status" value="1"/>
</dbReference>
<feature type="region of interest" description="Disordered" evidence="17">
    <location>
        <begin position="991"/>
        <end position="1024"/>
    </location>
</feature>
<feature type="compositionally biased region" description="Polar residues" evidence="17">
    <location>
        <begin position="1007"/>
        <end position="1024"/>
    </location>
</feature>
<feature type="binding site" evidence="15">
    <location>
        <begin position="155"/>
        <end position="162"/>
    </location>
    <ligand>
        <name>ATP</name>
        <dbReference type="ChEBI" id="CHEBI:30616"/>
    </ligand>
</feature>
<dbReference type="Gene3D" id="3.30.70.1590">
    <property type="match status" value="1"/>
</dbReference>
<feature type="region of interest" description="Disordered" evidence="17">
    <location>
        <begin position="588"/>
        <end position="607"/>
    </location>
</feature>
<dbReference type="GO" id="GO:0051015">
    <property type="term" value="F:actin filament binding"/>
    <property type="evidence" value="ECO:0007669"/>
    <property type="project" value="TreeGrafter"/>
</dbReference>
<dbReference type="InterPro" id="IPR058662">
    <property type="entry name" value="Myo5a/b_dom"/>
</dbReference>
<keyword evidence="21" id="KW-1185">Reference proteome</keyword>
<dbReference type="GO" id="GO:0005737">
    <property type="term" value="C:cytoplasm"/>
    <property type="evidence" value="ECO:0007669"/>
    <property type="project" value="UniProtKB-SubCell"/>
</dbReference>
<dbReference type="InterPro" id="IPR036103">
    <property type="entry name" value="MYSc_Myo5"/>
</dbReference>
<dbReference type="FunFam" id="1.20.5.190:FF:000001">
    <property type="entry name" value="unconventional myosin-Va"/>
    <property type="match status" value="1"/>
</dbReference>
<evidence type="ECO:0000256" key="6">
    <source>
        <dbReference type="ARBA" id="ARBA00022741"/>
    </source>
</evidence>
<keyword evidence="8" id="KW-0112">Calmodulin-binding</keyword>
<feature type="compositionally biased region" description="Low complexity" evidence="17">
    <location>
        <begin position="591"/>
        <end position="601"/>
    </location>
</feature>
<dbReference type="FunFam" id="1.20.120.720:FF:000016">
    <property type="entry name" value="Myosin VB"/>
    <property type="match status" value="1"/>
</dbReference>
<evidence type="ECO:0000256" key="15">
    <source>
        <dbReference type="PROSITE-ProRule" id="PRU00782"/>
    </source>
</evidence>
<evidence type="ECO:0000313" key="21">
    <source>
        <dbReference type="Proteomes" id="UP000472263"/>
    </source>
</evidence>
<evidence type="ECO:0000313" key="20">
    <source>
        <dbReference type="Ensembl" id="ENSMMDP00005055202.1"/>
    </source>
</evidence>
<dbReference type="PANTHER" id="PTHR13140">
    <property type="entry name" value="MYOSIN"/>
    <property type="match status" value="1"/>
</dbReference>
<keyword evidence="9 16" id="KW-0175">Coiled coil</keyword>
<dbReference type="Gene3D" id="1.20.120.720">
    <property type="entry name" value="Myosin VI head, motor domain, U50 subdomain"/>
    <property type="match status" value="1"/>
</dbReference>
<evidence type="ECO:0000256" key="11">
    <source>
        <dbReference type="ARBA" id="ARBA00023175"/>
    </source>
</evidence>
<keyword evidence="12 15" id="KW-0009">Actin-binding</keyword>
<evidence type="ECO:0000256" key="7">
    <source>
        <dbReference type="ARBA" id="ARBA00022840"/>
    </source>
</evidence>
<dbReference type="SMART" id="SM00015">
    <property type="entry name" value="IQ"/>
    <property type="match status" value="6"/>
</dbReference>
<evidence type="ECO:0000256" key="4">
    <source>
        <dbReference type="ARBA" id="ARBA00022553"/>
    </source>
</evidence>
<dbReference type="PROSITE" id="PS51456">
    <property type="entry name" value="MYOSIN_MOTOR"/>
    <property type="match status" value="1"/>
</dbReference>
<evidence type="ECO:0000259" key="19">
    <source>
        <dbReference type="PROSITE" id="PS51456"/>
    </source>
</evidence>
<dbReference type="GO" id="GO:0016459">
    <property type="term" value="C:myosin complex"/>
    <property type="evidence" value="ECO:0007669"/>
    <property type="project" value="UniProtKB-KW"/>
</dbReference>
<feature type="coiled-coil region" evidence="16">
    <location>
        <begin position="1241"/>
        <end position="1348"/>
    </location>
</feature>
<dbReference type="SMART" id="SM01132">
    <property type="entry name" value="DIL"/>
    <property type="match status" value="1"/>
</dbReference>
<dbReference type="FunFam" id="1.10.10.820:FF:000001">
    <property type="entry name" value="Myosin heavy chain"/>
    <property type="match status" value="1"/>
</dbReference>
<dbReference type="GO" id="GO:0000146">
    <property type="term" value="F:microfilament motor activity"/>
    <property type="evidence" value="ECO:0007669"/>
    <property type="project" value="TreeGrafter"/>
</dbReference>
<dbReference type="Gene3D" id="1.10.10.820">
    <property type="match status" value="1"/>
</dbReference>
<comment type="subcellular location">
    <subcellularLocation>
        <location evidence="1">Cytoplasm</location>
    </subcellularLocation>
</comment>
<dbReference type="Gene3D" id="1.20.58.530">
    <property type="match status" value="1"/>
</dbReference>
<proteinExistence type="inferred from homology"/>
<evidence type="ECO:0000256" key="9">
    <source>
        <dbReference type="ARBA" id="ARBA00023054"/>
    </source>
</evidence>
<dbReference type="InterPro" id="IPR027417">
    <property type="entry name" value="P-loop_NTPase"/>
</dbReference>
<dbReference type="FunFam" id="1.20.58.530:FF:000002">
    <property type="entry name" value="Class V myosin"/>
    <property type="match status" value="1"/>
</dbReference>
<dbReference type="InterPro" id="IPR037990">
    <property type="entry name" value="Myo5b_CBD"/>
</dbReference>
<protein>
    <recommendedName>
        <fullName evidence="14">Unconventional myosin-Vb</fullName>
    </recommendedName>
</protein>
<dbReference type="GO" id="GO:0007015">
    <property type="term" value="P:actin filament organization"/>
    <property type="evidence" value="ECO:0007669"/>
    <property type="project" value="TreeGrafter"/>
</dbReference>
<feature type="compositionally biased region" description="Basic and acidic residues" evidence="17">
    <location>
        <begin position="993"/>
        <end position="1005"/>
    </location>
</feature>
<dbReference type="Gene3D" id="1.20.5.190">
    <property type="match status" value="3"/>
</dbReference>
<dbReference type="Gene3D" id="1.10.287.1490">
    <property type="match status" value="1"/>
</dbReference>
<reference evidence="20" key="1">
    <citation type="submission" date="2019-06" db="EMBL/GenBank/DDBJ databases">
        <authorList>
            <consortium name="Wellcome Sanger Institute Data Sharing"/>
        </authorList>
    </citation>
    <scope>NUCLEOTIDE SEQUENCE [LARGE SCALE GENOMIC DNA]</scope>
</reference>
<evidence type="ECO:0000256" key="3">
    <source>
        <dbReference type="ARBA" id="ARBA00022490"/>
    </source>
</evidence>
<dbReference type="InterPro" id="IPR002710">
    <property type="entry name" value="Dilute_dom"/>
</dbReference>
<dbReference type="FunFam" id="1.20.5.190:FF:000006">
    <property type="entry name" value="Myosin VA"/>
    <property type="match status" value="1"/>
</dbReference>